<dbReference type="AlphaFoldDB" id="A0A392STP8"/>
<feature type="non-terminal residue" evidence="1">
    <location>
        <position position="53"/>
    </location>
</feature>
<proteinExistence type="predicted"/>
<evidence type="ECO:0000313" key="1">
    <source>
        <dbReference type="EMBL" id="MCI52238.1"/>
    </source>
</evidence>
<organism evidence="1 2">
    <name type="scientific">Trifolium medium</name>
    <dbReference type="NCBI Taxonomy" id="97028"/>
    <lineage>
        <taxon>Eukaryota</taxon>
        <taxon>Viridiplantae</taxon>
        <taxon>Streptophyta</taxon>
        <taxon>Embryophyta</taxon>
        <taxon>Tracheophyta</taxon>
        <taxon>Spermatophyta</taxon>
        <taxon>Magnoliopsida</taxon>
        <taxon>eudicotyledons</taxon>
        <taxon>Gunneridae</taxon>
        <taxon>Pentapetalae</taxon>
        <taxon>rosids</taxon>
        <taxon>fabids</taxon>
        <taxon>Fabales</taxon>
        <taxon>Fabaceae</taxon>
        <taxon>Papilionoideae</taxon>
        <taxon>50 kb inversion clade</taxon>
        <taxon>NPAAA clade</taxon>
        <taxon>Hologalegina</taxon>
        <taxon>IRL clade</taxon>
        <taxon>Trifolieae</taxon>
        <taxon>Trifolium</taxon>
    </lineage>
</organism>
<sequence length="53" mass="5818">MIDSVVESLKETVPETDVEPYATTFVAQENLENVAVSETPEDVPIPDNKKSPD</sequence>
<dbReference type="Proteomes" id="UP000265520">
    <property type="component" value="Unassembled WGS sequence"/>
</dbReference>
<dbReference type="EMBL" id="LXQA010444316">
    <property type="protein sequence ID" value="MCI52238.1"/>
    <property type="molecule type" value="Genomic_DNA"/>
</dbReference>
<accession>A0A392STP8</accession>
<keyword evidence="2" id="KW-1185">Reference proteome</keyword>
<name>A0A392STP8_9FABA</name>
<protein>
    <submittedName>
        <fullName evidence="1">Uncharacterized protein</fullName>
    </submittedName>
</protein>
<evidence type="ECO:0000313" key="2">
    <source>
        <dbReference type="Proteomes" id="UP000265520"/>
    </source>
</evidence>
<reference evidence="1 2" key="1">
    <citation type="journal article" date="2018" name="Front. Plant Sci.">
        <title>Red Clover (Trifolium pratense) and Zigzag Clover (T. medium) - A Picture of Genomic Similarities and Differences.</title>
        <authorList>
            <person name="Dluhosova J."/>
            <person name="Istvanek J."/>
            <person name="Nedelnik J."/>
            <person name="Repkova J."/>
        </authorList>
    </citation>
    <scope>NUCLEOTIDE SEQUENCE [LARGE SCALE GENOMIC DNA]</scope>
    <source>
        <strain evidence="2">cv. 10/8</strain>
        <tissue evidence="1">Leaf</tissue>
    </source>
</reference>
<comment type="caution">
    <text evidence="1">The sequence shown here is derived from an EMBL/GenBank/DDBJ whole genome shotgun (WGS) entry which is preliminary data.</text>
</comment>